<gene>
    <name evidence="1" type="ORF">CYNAS_LOCUS12963</name>
</gene>
<evidence type="ECO:0000313" key="2">
    <source>
        <dbReference type="Proteomes" id="UP001176961"/>
    </source>
</evidence>
<dbReference type="AlphaFoldDB" id="A0AA36M7Z8"/>
<organism evidence="1 2">
    <name type="scientific">Cylicocyclus nassatus</name>
    <name type="common">Nematode worm</name>
    <dbReference type="NCBI Taxonomy" id="53992"/>
    <lineage>
        <taxon>Eukaryota</taxon>
        <taxon>Metazoa</taxon>
        <taxon>Ecdysozoa</taxon>
        <taxon>Nematoda</taxon>
        <taxon>Chromadorea</taxon>
        <taxon>Rhabditida</taxon>
        <taxon>Rhabditina</taxon>
        <taxon>Rhabditomorpha</taxon>
        <taxon>Strongyloidea</taxon>
        <taxon>Strongylidae</taxon>
        <taxon>Cylicocyclus</taxon>
    </lineage>
</organism>
<sequence length="71" mass="8392">MFLNASSRSAVPICRILKRYGRKKCEEQVKGIEFHKFTPVTRQSLQYTSNRKTNLETDHTSPRRRIKVKIL</sequence>
<reference evidence="1" key="1">
    <citation type="submission" date="2023-07" db="EMBL/GenBank/DDBJ databases">
        <authorList>
            <consortium name="CYATHOMIX"/>
        </authorList>
    </citation>
    <scope>NUCLEOTIDE SEQUENCE</scope>
    <source>
        <strain evidence="1">N/A</strain>
    </source>
</reference>
<evidence type="ECO:0000313" key="1">
    <source>
        <dbReference type="EMBL" id="CAJ0600980.1"/>
    </source>
</evidence>
<dbReference type="Proteomes" id="UP001176961">
    <property type="component" value="Unassembled WGS sequence"/>
</dbReference>
<name>A0AA36M7Z8_CYLNA</name>
<accession>A0AA36M7Z8</accession>
<dbReference type="EMBL" id="CATQJL010000305">
    <property type="protein sequence ID" value="CAJ0600980.1"/>
    <property type="molecule type" value="Genomic_DNA"/>
</dbReference>
<protein>
    <submittedName>
        <fullName evidence="1">Uncharacterized protein</fullName>
    </submittedName>
</protein>
<keyword evidence="2" id="KW-1185">Reference proteome</keyword>
<comment type="caution">
    <text evidence="1">The sequence shown here is derived from an EMBL/GenBank/DDBJ whole genome shotgun (WGS) entry which is preliminary data.</text>
</comment>
<proteinExistence type="predicted"/>